<name>A0A8J2WZ23_9STRA</name>
<proteinExistence type="predicted"/>
<evidence type="ECO:0000313" key="1">
    <source>
        <dbReference type="EMBL" id="CAH0373284.1"/>
    </source>
</evidence>
<protein>
    <recommendedName>
        <fullName evidence="3">F-box domain-containing protein</fullName>
    </recommendedName>
</protein>
<reference evidence="1" key="1">
    <citation type="submission" date="2021-11" db="EMBL/GenBank/DDBJ databases">
        <authorList>
            <consortium name="Genoscope - CEA"/>
            <person name="William W."/>
        </authorList>
    </citation>
    <scope>NUCLEOTIDE SEQUENCE</scope>
</reference>
<evidence type="ECO:0008006" key="3">
    <source>
        <dbReference type="Google" id="ProtNLM"/>
    </source>
</evidence>
<accession>A0A8J2WZ23</accession>
<keyword evidence="2" id="KW-1185">Reference proteome</keyword>
<sequence>MASPAPMAAEHQQASLPDDVLAHVLEYLCTLNDIAARRWCLNKAWLKAHAAPVHWRTLTLAINLPLGDDDHCLVSAWERAPQQLRLAVERHTRHVEFTECASRDKPPYSLGRGLAGQRFSRLQKVTIDILFATKCLQHYDDEAAALSPLFGAGCLVAPFLEWNGWQGTEESFLYGQQPRALYKKFPNLRRLELAGIGADLFLRPDQSGQYSSYALLAPEGVPADMVQTRTLMDREQAAQLVELRTLGLADIVHASTPAGLFPHMTLLELWESFLPLYQLQTAFTRVHAICPVLEILILQLDSEYDTWADESNYSVFAHAPRSLKALVLVLQSTKIPNLTRSQYVALIQRHVPAGVQVHIKIDEKSVSWSMGGRHGWTALEPWEDDGVLPKGFWEPAQFPEVGEFYDDAVLARASFSEW</sequence>
<dbReference type="AlphaFoldDB" id="A0A8J2WZ23"/>
<comment type="caution">
    <text evidence="1">The sequence shown here is derived from an EMBL/GenBank/DDBJ whole genome shotgun (WGS) entry which is preliminary data.</text>
</comment>
<gene>
    <name evidence="1" type="ORF">PECAL_4P04690</name>
</gene>
<organism evidence="1 2">
    <name type="scientific">Pelagomonas calceolata</name>
    <dbReference type="NCBI Taxonomy" id="35677"/>
    <lineage>
        <taxon>Eukaryota</taxon>
        <taxon>Sar</taxon>
        <taxon>Stramenopiles</taxon>
        <taxon>Ochrophyta</taxon>
        <taxon>Pelagophyceae</taxon>
        <taxon>Pelagomonadales</taxon>
        <taxon>Pelagomonadaceae</taxon>
        <taxon>Pelagomonas</taxon>
    </lineage>
</organism>
<dbReference type="EMBL" id="CAKKNE010000004">
    <property type="protein sequence ID" value="CAH0373284.1"/>
    <property type="molecule type" value="Genomic_DNA"/>
</dbReference>
<dbReference type="Proteomes" id="UP000789595">
    <property type="component" value="Unassembled WGS sequence"/>
</dbReference>
<evidence type="ECO:0000313" key="2">
    <source>
        <dbReference type="Proteomes" id="UP000789595"/>
    </source>
</evidence>